<reference evidence="2" key="1">
    <citation type="submission" date="2019-07" db="EMBL/GenBank/DDBJ databases">
        <authorList>
            <person name="Dittberner H."/>
        </authorList>
    </citation>
    <scope>NUCLEOTIDE SEQUENCE [LARGE SCALE GENOMIC DNA]</scope>
</reference>
<dbReference type="EMBL" id="CABITT030000007">
    <property type="protein sequence ID" value="VVB11660.1"/>
    <property type="molecule type" value="Genomic_DNA"/>
</dbReference>
<evidence type="ECO:0000256" key="1">
    <source>
        <dbReference type="SAM" id="MobiDB-lite"/>
    </source>
</evidence>
<protein>
    <submittedName>
        <fullName evidence="2">Uncharacterized protein</fullName>
    </submittedName>
</protein>
<dbReference type="AlphaFoldDB" id="A0A565CD80"/>
<evidence type="ECO:0000313" key="2">
    <source>
        <dbReference type="EMBL" id="VVB11660.1"/>
    </source>
</evidence>
<name>A0A565CD80_9BRAS</name>
<dbReference type="Proteomes" id="UP000489600">
    <property type="component" value="Unassembled WGS sequence"/>
</dbReference>
<feature type="region of interest" description="Disordered" evidence="1">
    <location>
        <begin position="28"/>
        <end position="59"/>
    </location>
</feature>
<organism evidence="2 3">
    <name type="scientific">Arabis nemorensis</name>
    <dbReference type="NCBI Taxonomy" id="586526"/>
    <lineage>
        <taxon>Eukaryota</taxon>
        <taxon>Viridiplantae</taxon>
        <taxon>Streptophyta</taxon>
        <taxon>Embryophyta</taxon>
        <taxon>Tracheophyta</taxon>
        <taxon>Spermatophyta</taxon>
        <taxon>Magnoliopsida</taxon>
        <taxon>eudicotyledons</taxon>
        <taxon>Gunneridae</taxon>
        <taxon>Pentapetalae</taxon>
        <taxon>rosids</taxon>
        <taxon>malvids</taxon>
        <taxon>Brassicales</taxon>
        <taxon>Brassicaceae</taxon>
        <taxon>Arabideae</taxon>
        <taxon>Arabis</taxon>
    </lineage>
</organism>
<gene>
    <name evidence="2" type="ORF">ANE_LOCUS22104</name>
</gene>
<comment type="caution">
    <text evidence="2">The sequence shown here is derived from an EMBL/GenBank/DDBJ whole genome shotgun (WGS) entry which is preliminary data.</text>
</comment>
<sequence length="110" mass="12152">MFGVLVFSGPLDLVARLVSLMRQLEEAAQRQGEEAAQRQGEEAPLGSETPYADDVGTGRSALTQLDEDELFWQSCRVFGVGEQQPIRDRGESSTMATTRFTLECQVLVLE</sequence>
<evidence type="ECO:0000313" key="3">
    <source>
        <dbReference type="Proteomes" id="UP000489600"/>
    </source>
</evidence>
<accession>A0A565CD80</accession>
<feature type="compositionally biased region" description="Basic and acidic residues" evidence="1">
    <location>
        <begin position="28"/>
        <end position="41"/>
    </location>
</feature>
<keyword evidence="3" id="KW-1185">Reference proteome</keyword>
<proteinExistence type="predicted"/>